<dbReference type="Proteomes" id="UP001139293">
    <property type="component" value="Unassembled WGS sequence"/>
</dbReference>
<keyword evidence="1" id="KW-0732">Signal</keyword>
<dbReference type="AlphaFoldDB" id="A0A9X1ZJH7"/>
<accession>A0A9X1ZJH7</accession>
<dbReference type="EMBL" id="JAKILB010000021">
    <property type="protein sequence ID" value="MCL1140940.1"/>
    <property type="molecule type" value="Genomic_DNA"/>
</dbReference>
<sequence>MRYFLLLILFLLPSTSAFASKIAIIIDDIGYRQSDKAVLTLPANITLSILPHTPLGKTLASKAYQQGNEILVHLPMQALNGKAIGPGGLTNAMSETELKTQISNAVASVPHASGANNHMGSFLTQLGEPMRWVMESLQQQNIYFIDSRTTKYTQAGAMAQSVGVPLLKREIFLDNDKSKAGLEKQFKQAMALAKTKEQIVVIAHPYPETIAFLTTNLFRLNAENIQLVHASNLLPQPSVATAAAETRLLQD</sequence>
<evidence type="ECO:0000313" key="2">
    <source>
        <dbReference type="EMBL" id="MCL1140940.1"/>
    </source>
</evidence>
<evidence type="ECO:0000313" key="3">
    <source>
        <dbReference type="Proteomes" id="UP001139293"/>
    </source>
</evidence>
<dbReference type="GO" id="GO:0005975">
    <property type="term" value="P:carbohydrate metabolic process"/>
    <property type="evidence" value="ECO:0007669"/>
    <property type="project" value="InterPro"/>
</dbReference>
<proteinExistence type="predicted"/>
<keyword evidence="3" id="KW-1185">Reference proteome</keyword>
<dbReference type="InterPro" id="IPR006837">
    <property type="entry name" value="Divergent_DAC"/>
</dbReference>
<name>A0A9X1ZJH7_9GAMM</name>
<dbReference type="Gene3D" id="3.20.20.370">
    <property type="entry name" value="Glycoside hydrolase/deacetylase"/>
    <property type="match status" value="1"/>
</dbReference>
<dbReference type="RefSeq" id="WP_248951913.1">
    <property type="nucleotide sequence ID" value="NZ_JAKILB010000021.1"/>
</dbReference>
<evidence type="ECO:0000256" key="1">
    <source>
        <dbReference type="SAM" id="SignalP"/>
    </source>
</evidence>
<dbReference type="SUPFAM" id="SSF88713">
    <property type="entry name" value="Glycoside hydrolase/deacetylase"/>
    <property type="match status" value="1"/>
</dbReference>
<protein>
    <submittedName>
        <fullName evidence="2">Divergent polysaccharide deacetylase family protein</fullName>
    </submittedName>
</protein>
<organism evidence="2 3">
    <name type="scientific">Shewanella pneumatophori</name>
    <dbReference type="NCBI Taxonomy" id="314092"/>
    <lineage>
        <taxon>Bacteria</taxon>
        <taxon>Pseudomonadati</taxon>
        <taxon>Pseudomonadota</taxon>
        <taxon>Gammaproteobacteria</taxon>
        <taxon>Alteromonadales</taxon>
        <taxon>Shewanellaceae</taxon>
        <taxon>Shewanella</taxon>
    </lineage>
</organism>
<feature type="signal peptide" evidence="1">
    <location>
        <begin position="1"/>
        <end position="19"/>
    </location>
</feature>
<dbReference type="CDD" id="cd10936">
    <property type="entry name" value="CE4_DAC2"/>
    <property type="match status" value="1"/>
</dbReference>
<feature type="chain" id="PRO_5040913696" evidence="1">
    <location>
        <begin position="20"/>
        <end position="251"/>
    </location>
</feature>
<reference evidence="2" key="1">
    <citation type="submission" date="2022-01" db="EMBL/GenBank/DDBJ databases">
        <title>Whole genome-based taxonomy of the Shewanellaceae.</title>
        <authorList>
            <person name="Martin-Rodriguez A.J."/>
        </authorList>
    </citation>
    <scope>NUCLEOTIDE SEQUENCE</scope>
    <source>
        <strain evidence="2">KCTC 23973</strain>
    </source>
</reference>
<dbReference type="PANTHER" id="PTHR30105">
    <property type="entry name" value="UNCHARACTERIZED YIBQ-RELATED"/>
    <property type="match status" value="1"/>
</dbReference>
<gene>
    <name evidence="2" type="ORF">L2740_20575</name>
</gene>
<comment type="caution">
    <text evidence="2">The sequence shown here is derived from an EMBL/GenBank/DDBJ whole genome shotgun (WGS) entry which is preliminary data.</text>
</comment>
<dbReference type="PANTHER" id="PTHR30105:SF2">
    <property type="entry name" value="DIVERGENT POLYSACCHARIDE DEACETYLASE SUPERFAMILY"/>
    <property type="match status" value="1"/>
</dbReference>
<dbReference type="Pfam" id="PF04748">
    <property type="entry name" value="Polysacc_deac_2"/>
    <property type="match status" value="1"/>
</dbReference>
<dbReference type="InterPro" id="IPR011330">
    <property type="entry name" value="Glyco_hydro/deAcase_b/a-brl"/>
</dbReference>